<evidence type="ECO:0000256" key="3">
    <source>
        <dbReference type="ARBA" id="ARBA00022729"/>
    </source>
</evidence>
<organism evidence="8 9">
    <name type="scientific">Hermetia illucens</name>
    <name type="common">Black soldier fly</name>
    <dbReference type="NCBI Taxonomy" id="343691"/>
    <lineage>
        <taxon>Eukaryota</taxon>
        <taxon>Metazoa</taxon>
        <taxon>Ecdysozoa</taxon>
        <taxon>Arthropoda</taxon>
        <taxon>Hexapoda</taxon>
        <taxon>Insecta</taxon>
        <taxon>Pterygota</taxon>
        <taxon>Neoptera</taxon>
        <taxon>Endopterygota</taxon>
        <taxon>Diptera</taxon>
        <taxon>Brachycera</taxon>
        <taxon>Stratiomyomorpha</taxon>
        <taxon>Stratiomyidae</taxon>
        <taxon>Hermetiinae</taxon>
        <taxon>Hermetia</taxon>
    </lineage>
</organism>
<dbReference type="Pfam" id="PF09451">
    <property type="entry name" value="ATG27"/>
    <property type="match status" value="1"/>
</dbReference>
<keyword evidence="5 7" id="KW-0472">Membrane</keyword>
<feature type="region of interest" description="Disordered" evidence="6">
    <location>
        <begin position="65"/>
        <end position="100"/>
    </location>
</feature>
<evidence type="ECO:0000256" key="4">
    <source>
        <dbReference type="ARBA" id="ARBA00022989"/>
    </source>
</evidence>
<evidence type="ECO:0000256" key="1">
    <source>
        <dbReference type="ARBA" id="ARBA00004167"/>
    </source>
</evidence>
<keyword evidence="2 7" id="KW-0812">Transmembrane</keyword>
<sequence length="226" mass="24686">MSEIFEWKSDFETGRCNTCSIPAVCKCEVEQKPTNGVVEAPFSDQPAQPLLTSYFSINVPGLNVCEPPPTPTPPPTPPTKAPNTTTTTPKPPGFRSDPKPTPNIVLNCTYIEVNSNKTIPAHPAVDGSFFLTLYYPCPEVPSPHKGYSTGTDLLIIFFTLVFAYLALGIAVNFFILGARGIEMIPNLGFWRDLPGLVKDGVVFVQNGFKVPQTELHPRSPESYDAI</sequence>
<comment type="subcellular location">
    <subcellularLocation>
        <location evidence="1">Membrane</location>
        <topology evidence="1">Single-pass membrane protein</topology>
    </subcellularLocation>
</comment>
<dbReference type="OrthoDB" id="29460at2759"/>
<protein>
    <recommendedName>
        <fullName evidence="10">Autophagy-related protein 27</fullName>
    </recommendedName>
</protein>
<accession>A0A7R8UTE2</accession>
<evidence type="ECO:0000313" key="8">
    <source>
        <dbReference type="EMBL" id="CAD7086729.1"/>
    </source>
</evidence>
<dbReference type="EMBL" id="LR899012">
    <property type="protein sequence ID" value="CAD7086729.1"/>
    <property type="molecule type" value="Genomic_DNA"/>
</dbReference>
<proteinExistence type="predicted"/>
<gene>
    <name evidence="8" type="ORF">HERILL_LOCUS9480</name>
</gene>
<reference evidence="8 9" key="1">
    <citation type="submission" date="2020-11" db="EMBL/GenBank/DDBJ databases">
        <authorList>
            <person name="Wallbank WR R."/>
            <person name="Pardo Diaz C."/>
            <person name="Kozak K."/>
            <person name="Martin S."/>
            <person name="Jiggins C."/>
            <person name="Moest M."/>
            <person name="Warren A I."/>
            <person name="Generalovic N T."/>
            <person name="Byers J.R.P. K."/>
            <person name="Montejo-Kovacevich G."/>
            <person name="Yen C E."/>
        </authorList>
    </citation>
    <scope>NUCLEOTIDE SEQUENCE [LARGE SCALE GENOMIC DNA]</scope>
</reference>
<evidence type="ECO:0000256" key="7">
    <source>
        <dbReference type="SAM" id="Phobius"/>
    </source>
</evidence>
<dbReference type="InterPro" id="IPR018939">
    <property type="entry name" value="Autophagy-rel_prot_27"/>
</dbReference>
<keyword evidence="9" id="KW-1185">Reference proteome</keyword>
<evidence type="ECO:0000256" key="5">
    <source>
        <dbReference type="ARBA" id="ARBA00023136"/>
    </source>
</evidence>
<name>A0A7R8UTE2_HERIL</name>
<evidence type="ECO:0008006" key="10">
    <source>
        <dbReference type="Google" id="ProtNLM"/>
    </source>
</evidence>
<evidence type="ECO:0000256" key="2">
    <source>
        <dbReference type="ARBA" id="ARBA00022692"/>
    </source>
</evidence>
<feature type="transmembrane region" description="Helical" evidence="7">
    <location>
        <begin position="153"/>
        <end position="176"/>
    </location>
</feature>
<dbReference type="AlphaFoldDB" id="A0A7R8UTE2"/>
<feature type="compositionally biased region" description="Pro residues" evidence="6">
    <location>
        <begin position="66"/>
        <end position="80"/>
    </location>
</feature>
<dbReference type="InParanoid" id="A0A7R8UTE2"/>
<dbReference type="Proteomes" id="UP000594454">
    <property type="component" value="Chromosome 4"/>
</dbReference>
<dbReference type="PANTHER" id="PTHR15071:SF0">
    <property type="entry name" value="MANNOSE 6-PHOSPHATE RECEPTOR-LIKE PROTEIN 1"/>
    <property type="match status" value="1"/>
</dbReference>
<evidence type="ECO:0000256" key="6">
    <source>
        <dbReference type="SAM" id="MobiDB-lite"/>
    </source>
</evidence>
<keyword evidence="3" id="KW-0732">Signal</keyword>
<dbReference type="PANTHER" id="PTHR15071">
    <property type="entry name" value="MANNOSE-6-PHOSPHATE RECEPTOR FAMILY MEMBER"/>
    <property type="match status" value="1"/>
</dbReference>
<keyword evidence="4 7" id="KW-1133">Transmembrane helix</keyword>
<evidence type="ECO:0000313" key="9">
    <source>
        <dbReference type="Proteomes" id="UP000594454"/>
    </source>
</evidence>
<dbReference type="GO" id="GO:0000139">
    <property type="term" value="C:Golgi membrane"/>
    <property type="evidence" value="ECO:0007669"/>
    <property type="project" value="UniProtKB-SubCell"/>
</dbReference>